<reference evidence="3" key="1">
    <citation type="submission" date="2021-04" db="EMBL/GenBank/DDBJ databases">
        <title>Characterizing Neisseria spp. as novel respiratory pathobionts in bronchiectasis.</title>
        <authorList>
            <person name="Li L."/>
            <person name="Mac Aogain M."/>
            <person name="Xu T."/>
            <person name="Jaggi T.K."/>
            <person name="Chan L.Y."/>
            <person name="Keir H.R."/>
            <person name="Dicker A.J."/>
            <person name="Qu J."/>
            <person name="Liu Y."/>
            <person name="Chen H.S."/>
            <person name="Koh M.S."/>
            <person name="Ong T.H."/>
            <person name="Lim A.Y.H."/>
            <person name="Abisheganaden J."/>
            <person name="Low T.B."/>
            <person name="Oliver B.G."/>
            <person name="Tan N.S."/>
            <person name="Fang M."/>
            <person name="Chalmers J.D."/>
            <person name="Chotirmall S.H."/>
        </authorList>
    </citation>
    <scope>NUCLEOTIDE SEQUENCE</scope>
    <source>
        <strain evidence="3">CG0073</strain>
    </source>
</reference>
<evidence type="ECO:0000256" key="1">
    <source>
        <dbReference type="SAM" id="SignalP"/>
    </source>
</evidence>
<organism evidence="3 4">
    <name type="scientific">Neisseria subflava</name>
    <dbReference type="NCBI Taxonomy" id="28449"/>
    <lineage>
        <taxon>Bacteria</taxon>
        <taxon>Pseudomonadati</taxon>
        <taxon>Pseudomonadota</taxon>
        <taxon>Betaproteobacteria</taxon>
        <taxon>Neisseriales</taxon>
        <taxon>Neisseriaceae</taxon>
        <taxon>Neisseria</taxon>
    </lineage>
</organism>
<dbReference type="InterPro" id="IPR025240">
    <property type="entry name" value="DUF4189"/>
</dbReference>
<sequence>MKKLLVVLLGLASLNVYANGCGGEYQPATGTCRIIDSSGRQILYNVPQSKVSKPQKKIEYVDVHVPSKFGAIAISKKAGHITGSLNHRSLAEAKSEAIKRCKKGSNGASCEILKWVRNGCVAAAVGNLKGTPIIIGGAAEQGFSEQTAITNCTNTGAQECRILMPEGCSLP</sequence>
<gene>
    <name evidence="3" type="ORF">KCG53_03050</name>
</gene>
<dbReference type="Pfam" id="PF13827">
    <property type="entry name" value="DUF4189"/>
    <property type="match status" value="1"/>
</dbReference>
<feature type="signal peptide" evidence="1">
    <location>
        <begin position="1"/>
        <end position="18"/>
    </location>
</feature>
<dbReference type="Proteomes" id="UP001057336">
    <property type="component" value="Chromosome"/>
</dbReference>
<accession>A0A9X9I5X1</accession>
<name>A0A9X9I5X1_NEISU</name>
<evidence type="ECO:0000313" key="3">
    <source>
        <dbReference type="EMBL" id="UTG75974.1"/>
    </source>
</evidence>
<proteinExistence type="predicted"/>
<evidence type="ECO:0000313" key="4">
    <source>
        <dbReference type="Proteomes" id="UP001057336"/>
    </source>
</evidence>
<dbReference type="AlphaFoldDB" id="A0A9X9I5X1"/>
<keyword evidence="1" id="KW-0732">Signal</keyword>
<feature type="chain" id="PRO_5040787423" evidence="1">
    <location>
        <begin position="19"/>
        <end position="171"/>
    </location>
</feature>
<dbReference type="EMBL" id="CP073118">
    <property type="protein sequence ID" value="UTG75974.1"/>
    <property type="molecule type" value="Genomic_DNA"/>
</dbReference>
<feature type="domain" description="DUF4189" evidence="2">
    <location>
        <begin position="69"/>
        <end position="163"/>
    </location>
</feature>
<protein>
    <submittedName>
        <fullName evidence="3">DUF4189 domain-containing protein</fullName>
    </submittedName>
</protein>
<evidence type="ECO:0000259" key="2">
    <source>
        <dbReference type="Pfam" id="PF13827"/>
    </source>
</evidence>